<sequence>MQNITDANDLHRARDIKTARNLEKPMFVQTDLRLARNDIFPNVTATTLPEFKPISDEQIEKVSRILKEMSKKRTGRLLDSSAQEAQIKANVLKKFSQKADRQDEKKCPQGGTCEFFFYCWMVGGLLEGSCGGLLKGCCHRVAKAGILGVQDSNSIDYGPSAGLSYGPVINDESKFYAS</sequence>
<proteinExistence type="predicted"/>
<reference evidence="1" key="2">
    <citation type="submission" date="2022-10" db="EMBL/GenBank/DDBJ databases">
        <authorList>
            <consortium name="ENA_rothamsted_submissions"/>
            <consortium name="culmorum"/>
            <person name="King R."/>
        </authorList>
    </citation>
    <scope>NUCLEOTIDE SEQUENCE</scope>
</reference>
<reference evidence="1" key="1">
    <citation type="submission" date="2021-12" db="EMBL/GenBank/DDBJ databases">
        <authorList>
            <person name="King R."/>
        </authorList>
    </citation>
    <scope>NUCLEOTIDE SEQUENCE</scope>
</reference>
<evidence type="ECO:0000313" key="1">
    <source>
        <dbReference type="EMBL" id="CAG9794335.1"/>
    </source>
</evidence>
<keyword evidence="2" id="KW-1185">Reference proteome</keyword>
<evidence type="ECO:0000313" key="2">
    <source>
        <dbReference type="Proteomes" id="UP001153714"/>
    </source>
</evidence>
<dbReference type="OrthoDB" id="7155274at2759"/>
<name>A0A9N9RD50_9NEOP</name>
<dbReference type="AlphaFoldDB" id="A0A9N9RD50"/>
<dbReference type="Proteomes" id="UP001153714">
    <property type="component" value="Chromosome 6"/>
</dbReference>
<dbReference type="EMBL" id="OU893337">
    <property type="protein sequence ID" value="CAG9794335.1"/>
    <property type="molecule type" value="Genomic_DNA"/>
</dbReference>
<gene>
    <name evidence="1" type="ORF">DIATSA_LOCUS11721</name>
</gene>
<accession>A0A9N9RD50</accession>
<protein>
    <submittedName>
        <fullName evidence="1">Uncharacterized protein</fullName>
    </submittedName>
</protein>
<organism evidence="1 2">
    <name type="scientific">Diatraea saccharalis</name>
    <name type="common">sugarcane borer</name>
    <dbReference type="NCBI Taxonomy" id="40085"/>
    <lineage>
        <taxon>Eukaryota</taxon>
        <taxon>Metazoa</taxon>
        <taxon>Ecdysozoa</taxon>
        <taxon>Arthropoda</taxon>
        <taxon>Hexapoda</taxon>
        <taxon>Insecta</taxon>
        <taxon>Pterygota</taxon>
        <taxon>Neoptera</taxon>
        <taxon>Endopterygota</taxon>
        <taxon>Lepidoptera</taxon>
        <taxon>Glossata</taxon>
        <taxon>Ditrysia</taxon>
        <taxon>Pyraloidea</taxon>
        <taxon>Crambidae</taxon>
        <taxon>Crambinae</taxon>
        <taxon>Diatraea</taxon>
    </lineage>
</organism>